<keyword evidence="2" id="KW-1185">Reference proteome</keyword>
<organism evidence="1 2">
    <name type="scientific">Pleurotus eryngii</name>
    <name type="common">Boletus of the steppes</name>
    <dbReference type="NCBI Taxonomy" id="5323"/>
    <lineage>
        <taxon>Eukaryota</taxon>
        <taxon>Fungi</taxon>
        <taxon>Dikarya</taxon>
        <taxon>Basidiomycota</taxon>
        <taxon>Agaricomycotina</taxon>
        <taxon>Agaricomycetes</taxon>
        <taxon>Agaricomycetidae</taxon>
        <taxon>Agaricales</taxon>
        <taxon>Pleurotineae</taxon>
        <taxon>Pleurotaceae</taxon>
        <taxon>Pleurotus</taxon>
    </lineage>
</organism>
<evidence type="ECO:0000313" key="1">
    <source>
        <dbReference type="EMBL" id="KAF9497641.1"/>
    </source>
</evidence>
<proteinExistence type="predicted"/>
<comment type="caution">
    <text evidence="1">The sequence shown here is derived from an EMBL/GenBank/DDBJ whole genome shotgun (WGS) entry which is preliminary data.</text>
</comment>
<dbReference type="AlphaFoldDB" id="A0A9P6A5L2"/>
<sequence>MGERQMFAVGDIVLLTFSCNSYLLPPDTLLPTRQKLPPNTRTSSFPDRLMYSSTETLPATPNIMELVSITFIPRK</sequence>
<dbReference type="Proteomes" id="UP000807025">
    <property type="component" value="Unassembled WGS sequence"/>
</dbReference>
<gene>
    <name evidence="1" type="ORF">BDN71DRAFT_1444442</name>
</gene>
<evidence type="ECO:0000313" key="2">
    <source>
        <dbReference type="Proteomes" id="UP000807025"/>
    </source>
</evidence>
<dbReference type="EMBL" id="MU154542">
    <property type="protein sequence ID" value="KAF9497641.1"/>
    <property type="molecule type" value="Genomic_DNA"/>
</dbReference>
<name>A0A9P6A5L2_PLEER</name>
<protein>
    <submittedName>
        <fullName evidence="1">Uncharacterized protein</fullName>
    </submittedName>
</protein>
<accession>A0A9P6A5L2</accession>
<reference evidence="1" key="1">
    <citation type="submission" date="2020-11" db="EMBL/GenBank/DDBJ databases">
        <authorList>
            <consortium name="DOE Joint Genome Institute"/>
            <person name="Ahrendt S."/>
            <person name="Riley R."/>
            <person name="Andreopoulos W."/>
            <person name="Labutti K."/>
            <person name="Pangilinan J."/>
            <person name="Ruiz-Duenas F.J."/>
            <person name="Barrasa J.M."/>
            <person name="Sanchez-Garcia M."/>
            <person name="Camarero S."/>
            <person name="Miyauchi S."/>
            <person name="Serrano A."/>
            <person name="Linde D."/>
            <person name="Babiker R."/>
            <person name="Drula E."/>
            <person name="Ayuso-Fernandez I."/>
            <person name="Pacheco R."/>
            <person name="Padilla G."/>
            <person name="Ferreira P."/>
            <person name="Barriuso J."/>
            <person name="Kellner H."/>
            <person name="Castanera R."/>
            <person name="Alfaro M."/>
            <person name="Ramirez L."/>
            <person name="Pisabarro A.G."/>
            <person name="Kuo A."/>
            <person name="Tritt A."/>
            <person name="Lipzen A."/>
            <person name="He G."/>
            <person name="Yan M."/>
            <person name="Ng V."/>
            <person name="Cullen D."/>
            <person name="Martin F."/>
            <person name="Rosso M.-N."/>
            <person name="Henrissat B."/>
            <person name="Hibbett D."/>
            <person name="Martinez A.T."/>
            <person name="Grigoriev I.V."/>
        </authorList>
    </citation>
    <scope>NUCLEOTIDE SEQUENCE</scope>
    <source>
        <strain evidence="1">ATCC 90797</strain>
    </source>
</reference>